<dbReference type="Gene3D" id="1.10.8.60">
    <property type="match status" value="1"/>
</dbReference>
<accession>A0A7S4EX90</accession>
<protein>
    <recommendedName>
        <fullName evidence="6">AAA+ ATPase domain-containing protein</fullName>
    </recommendedName>
</protein>
<dbReference type="PANTHER" id="PTHR48102">
    <property type="entry name" value="ATP-DEPENDENT CLP PROTEASE ATP-BINDING SUBUNIT CLPX-LIKE, MITOCHONDRIAL-RELATED"/>
    <property type="match status" value="1"/>
</dbReference>
<evidence type="ECO:0000259" key="3">
    <source>
        <dbReference type="SMART" id="SM00382"/>
    </source>
</evidence>
<keyword evidence="1" id="KW-0547">Nucleotide-binding</keyword>
<dbReference type="EMBL" id="HBIZ01019227">
    <property type="protein sequence ID" value="CAE0759443.1"/>
    <property type="molecule type" value="Transcribed_RNA"/>
</dbReference>
<evidence type="ECO:0000256" key="2">
    <source>
        <dbReference type="ARBA" id="ARBA00022840"/>
    </source>
</evidence>
<evidence type="ECO:0000259" key="4">
    <source>
        <dbReference type="SMART" id="SM01086"/>
    </source>
</evidence>
<dbReference type="SUPFAM" id="SSF52540">
    <property type="entry name" value="P-loop containing nucleoside triphosphate hydrolases"/>
    <property type="match status" value="1"/>
</dbReference>
<proteinExistence type="predicted"/>
<dbReference type="Pfam" id="PF07724">
    <property type="entry name" value="AAA_2"/>
    <property type="match status" value="1"/>
</dbReference>
<evidence type="ECO:0000256" key="1">
    <source>
        <dbReference type="ARBA" id="ARBA00022741"/>
    </source>
</evidence>
<evidence type="ECO:0000313" key="5">
    <source>
        <dbReference type="EMBL" id="CAE0759443.1"/>
    </source>
</evidence>
<feature type="domain" description="Clp ATPase C-terminal" evidence="4">
    <location>
        <begin position="432"/>
        <end position="517"/>
    </location>
</feature>
<organism evidence="5">
    <name type="scientific">Chrysotila carterae</name>
    <name type="common">Marine alga</name>
    <name type="synonym">Syracosphaera carterae</name>
    <dbReference type="NCBI Taxonomy" id="13221"/>
    <lineage>
        <taxon>Eukaryota</taxon>
        <taxon>Haptista</taxon>
        <taxon>Haptophyta</taxon>
        <taxon>Prymnesiophyceae</taxon>
        <taxon>Isochrysidales</taxon>
        <taxon>Isochrysidaceae</taxon>
        <taxon>Chrysotila</taxon>
    </lineage>
</organism>
<name>A0A7S4EX90_CHRCT</name>
<dbReference type="InterPro" id="IPR050052">
    <property type="entry name" value="ATP-dep_Clp_protease_ClpX"/>
</dbReference>
<reference evidence="5" key="1">
    <citation type="submission" date="2021-01" db="EMBL/GenBank/DDBJ databases">
        <authorList>
            <person name="Corre E."/>
            <person name="Pelletier E."/>
            <person name="Niang G."/>
            <person name="Scheremetjew M."/>
            <person name="Finn R."/>
            <person name="Kale V."/>
            <person name="Holt S."/>
            <person name="Cochrane G."/>
            <person name="Meng A."/>
            <person name="Brown T."/>
            <person name="Cohen L."/>
        </authorList>
    </citation>
    <scope>NUCLEOTIDE SEQUENCE</scope>
    <source>
        <strain evidence="5">CCMP645</strain>
    </source>
</reference>
<dbReference type="InterPro" id="IPR027417">
    <property type="entry name" value="P-loop_NTPase"/>
</dbReference>
<dbReference type="InterPro" id="IPR003593">
    <property type="entry name" value="AAA+_ATPase"/>
</dbReference>
<dbReference type="GO" id="GO:0016887">
    <property type="term" value="F:ATP hydrolysis activity"/>
    <property type="evidence" value="ECO:0007669"/>
    <property type="project" value="InterPro"/>
</dbReference>
<sequence>MRIPMHSLVSKLELRDVLGGSINRSSSQHAVVAALGDRWLKAHASQLFLGWPRSRSPLADLCAGAQAGAQSMCTAVEEPMPRLNSAASFEDYLDAVRTRRVSPAEMRRAAVGGGRGSRLPMATAHADADARHAAIEAHAAQRAQTAARLRAVTEFSMTPRQVKAHLDKHVISQEEAKRALAVAVCDHYNFVKRCLAEPELDARHHVKPNVLLLGPSGSGKTHLMRALARMLGVPFAKADATKFSATGYVGADVDEVVRSLLGAARGDVAAAEFGIVYVDEVDKLAEGAGSASRGGGVNTRSVQSALLKLMEDAEVPLRAPGERPPWLSRNEGRNEAQVIRTRHVLFIFSGAFSDLEAMLRTEQAQQAAAEHAAARAAATDGREQGDDGLEALSTADALVDPLCRAHPRDFVRAGLETEFIGRIPVRVVCRSLRRHDLVAIMRDAEDSVLKQMQRNFDGYGIDLVVTDEALDEIASRAESERTGARGLLTVLEDTLRDFKFELPSTNLKQLVVDRHTVQAPKKHLEALLTEHSQRQAS</sequence>
<dbReference type="Pfam" id="PF10431">
    <property type="entry name" value="ClpB_D2-small"/>
    <property type="match status" value="1"/>
</dbReference>
<dbReference type="AlphaFoldDB" id="A0A7S4EX90"/>
<dbReference type="InterPro" id="IPR019489">
    <property type="entry name" value="Clp_ATPase_C"/>
</dbReference>
<dbReference type="SMART" id="SM01086">
    <property type="entry name" value="ClpB_D2-small"/>
    <property type="match status" value="1"/>
</dbReference>
<dbReference type="InterPro" id="IPR003959">
    <property type="entry name" value="ATPase_AAA_core"/>
</dbReference>
<dbReference type="GO" id="GO:0051603">
    <property type="term" value="P:proteolysis involved in protein catabolic process"/>
    <property type="evidence" value="ECO:0007669"/>
    <property type="project" value="TreeGrafter"/>
</dbReference>
<gene>
    <name evidence="5" type="ORF">PCAR00345_LOCUS12037</name>
</gene>
<keyword evidence="2" id="KW-0067">ATP-binding</keyword>
<dbReference type="PANTHER" id="PTHR48102:SF7">
    <property type="entry name" value="ATP-DEPENDENT CLP PROTEASE ATP-BINDING SUBUNIT CLPX-LIKE, MITOCHONDRIAL"/>
    <property type="match status" value="1"/>
</dbReference>
<dbReference type="Gene3D" id="3.40.50.300">
    <property type="entry name" value="P-loop containing nucleotide triphosphate hydrolases"/>
    <property type="match status" value="1"/>
</dbReference>
<feature type="domain" description="AAA+ ATPase" evidence="3">
    <location>
        <begin position="206"/>
        <end position="389"/>
    </location>
</feature>
<evidence type="ECO:0008006" key="6">
    <source>
        <dbReference type="Google" id="ProtNLM"/>
    </source>
</evidence>
<dbReference type="GO" id="GO:0005524">
    <property type="term" value="F:ATP binding"/>
    <property type="evidence" value="ECO:0007669"/>
    <property type="project" value="UniProtKB-KW"/>
</dbReference>
<dbReference type="SMART" id="SM00382">
    <property type="entry name" value="AAA"/>
    <property type="match status" value="1"/>
</dbReference>